<evidence type="ECO:0000313" key="3">
    <source>
        <dbReference type="EMBL" id="MCS4278430.1"/>
    </source>
</evidence>
<comment type="caution">
    <text evidence="3">The sequence shown here is derived from an EMBL/GenBank/DDBJ whole genome shotgun (WGS) entry which is preliminary data.</text>
</comment>
<proteinExistence type="predicted"/>
<keyword evidence="2" id="KW-0732">Signal</keyword>
<sequence>MKHAAIGALLMLMLMLMMSAVHARDTAKEPWEEAERQRDASEYCLK</sequence>
<gene>
    <name evidence="3" type="ORF">M2412_000391</name>
</gene>
<organism evidence="3 4">
    <name type="scientific">Stenotrophomonas rhizophila</name>
    <dbReference type="NCBI Taxonomy" id="216778"/>
    <lineage>
        <taxon>Bacteria</taxon>
        <taxon>Pseudomonadati</taxon>
        <taxon>Pseudomonadota</taxon>
        <taxon>Gammaproteobacteria</taxon>
        <taxon>Lysobacterales</taxon>
        <taxon>Lysobacteraceae</taxon>
        <taxon>Stenotrophomonas</taxon>
    </lineage>
</organism>
<dbReference type="Proteomes" id="UP001320691">
    <property type="component" value="Unassembled WGS sequence"/>
</dbReference>
<evidence type="ECO:0000256" key="1">
    <source>
        <dbReference type="SAM" id="MobiDB-lite"/>
    </source>
</evidence>
<evidence type="ECO:0000256" key="2">
    <source>
        <dbReference type="SAM" id="SignalP"/>
    </source>
</evidence>
<feature type="signal peptide" evidence="2">
    <location>
        <begin position="1"/>
        <end position="23"/>
    </location>
</feature>
<name>A0AAW5PF17_9GAMM</name>
<feature type="chain" id="PRO_5043924638" evidence="2">
    <location>
        <begin position="24"/>
        <end position="46"/>
    </location>
</feature>
<dbReference type="EMBL" id="JANUEK010000001">
    <property type="protein sequence ID" value="MCS4278430.1"/>
    <property type="molecule type" value="Genomic_DNA"/>
</dbReference>
<dbReference type="AlphaFoldDB" id="A0AAW5PF17"/>
<accession>A0AAW5PF17</accession>
<evidence type="ECO:0000313" key="4">
    <source>
        <dbReference type="Proteomes" id="UP001320691"/>
    </source>
</evidence>
<reference evidence="3" key="1">
    <citation type="submission" date="2022-08" db="EMBL/GenBank/DDBJ databases">
        <title>Genomic analyses of the natural microbiome of Caenorhabditis elegans.</title>
        <authorList>
            <person name="Samuel B."/>
        </authorList>
    </citation>
    <scope>NUCLEOTIDE SEQUENCE</scope>
    <source>
        <strain evidence="3">BIGb0277</strain>
    </source>
</reference>
<protein>
    <submittedName>
        <fullName evidence="3">Uncharacterized protein</fullName>
    </submittedName>
</protein>
<dbReference type="RefSeq" id="WP_259259187.1">
    <property type="nucleotide sequence ID" value="NZ_JANUEK010000001.1"/>
</dbReference>
<feature type="region of interest" description="Disordered" evidence="1">
    <location>
        <begin position="27"/>
        <end position="46"/>
    </location>
</feature>